<dbReference type="OrthoDB" id="2989479at2"/>
<dbReference type="EMBL" id="FONR01000003">
    <property type="protein sequence ID" value="SFF03548.1"/>
    <property type="molecule type" value="Genomic_DNA"/>
</dbReference>
<dbReference type="AlphaFoldDB" id="A0A1I2FFM2"/>
<gene>
    <name evidence="1" type="ORF">SAMN02787118_103420</name>
</gene>
<sequence>MEIELTDDQALVLSDWLDRVMHRKDFSAIVDDRAVWSALFRISGALETQLSSIFDPSYSDQLAAARQRLIGQLGEFGEA</sequence>
<evidence type="ECO:0000313" key="1">
    <source>
        <dbReference type="EMBL" id="SFF03548.1"/>
    </source>
</evidence>
<name>A0A1I2FFM2_9ACTN</name>
<organism evidence="1 2">
    <name type="scientific">Streptomyces mirabilis</name>
    <dbReference type="NCBI Taxonomy" id="68239"/>
    <lineage>
        <taxon>Bacteria</taxon>
        <taxon>Bacillati</taxon>
        <taxon>Actinomycetota</taxon>
        <taxon>Actinomycetes</taxon>
        <taxon>Kitasatosporales</taxon>
        <taxon>Streptomycetaceae</taxon>
        <taxon>Streptomyces</taxon>
    </lineage>
</organism>
<dbReference type="RefSeq" id="WP_075027209.1">
    <property type="nucleotide sequence ID" value="NZ_FONR01000003.1"/>
</dbReference>
<reference evidence="1 2" key="1">
    <citation type="submission" date="2016-10" db="EMBL/GenBank/DDBJ databases">
        <authorList>
            <person name="de Groot N.N."/>
        </authorList>
    </citation>
    <scope>NUCLEOTIDE SEQUENCE [LARGE SCALE GENOMIC DNA]</scope>
    <source>
        <strain evidence="1 2">OK461</strain>
    </source>
</reference>
<protein>
    <submittedName>
        <fullName evidence="1">Uncharacterized protein</fullName>
    </submittedName>
</protein>
<dbReference type="Proteomes" id="UP000181942">
    <property type="component" value="Unassembled WGS sequence"/>
</dbReference>
<proteinExistence type="predicted"/>
<evidence type="ECO:0000313" key="2">
    <source>
        <dbReference type="Proteomes" id="UP000181942"/>
    </source>
</evidence>
<accession>A0A1I2FFM2</accession>